<gene>
    <name evidence="1" type="ORF">G6034_00020</name>
</gene>
<dbReference type="Proteomes" id="UP000543556">
    <property type="component" value="Unassembled WGS sequence"/>
</dbReference>
<comment type="caution">
    <text evidence="1">The sequence shown here is derived from an EMBL/GenBank/DDBJ whole genome shotgun (WGS) entry which is preliminary data.</text>
</comment>
<evidence type="ECO:0008006" key="3">
    <source>
        <dbReference type="Google" id="ProtNLM"/>
    </source>
</evidence>
<keyword evidence="2" id="KW-1185">Reference proteome</keyword>
<dbReference type="EMBL" id="JAAMFM010000001">
    <property type="protein sequence ID" value="NVM93311.1"/>
    <property type="molecule type" value="Genomic_DNA"/>
</dbReference>
<dbReference type="SUPFAM" id="SSF55729">
    <property type="entry name" value="Acyl-CoA N-acyltransferases (Nat)"/>
    <property type="match status" value="1"/>
</dbReference>
<sequence length="83" mass="9135">MGTTLRQAGSDDAPALAELASVTVPLRRTAGRGARQAWLGVNSENFRARGFFERHGFRVAGSKDFQWGNRVDHDHVMVLPVQS</sequence>
<dbReference type="AlphaFoldDB" id="A0A7Y7LYA1"/>
<evidence type="ECO:0000313" key="1">
    <source>
        <dbReference type="EMBL" id="NVM93311.1"/>
    </source>
</evidence>
<reference evidence="1 2" key="1">
    <citation type="submission" date="2020-02" db="EMBL/GenBank/DDBJ databases">
        <title>Genome sequence of strain AETb3-4.</title>
        <authorList>
            <person name="Gao J."/>
            <person name="Zhang X."/>
        </authorList>
    </citation>
    <scope>NUCLEOTIDE SEQUENCE [LARGE SCALE GENOMIC DNA]</scope>
    <source>
        <strain evidence="1 2">AETb3-4</strain>
    </source>
</reference>
<name>A0A7Y7LYA1_9MICC</name>
<dbReference type="InterPro" id="IPR016181">
    <property type="entry name" value="Acyl_CoA_acyltransferase"/>
</dbReference>
<accession>A0A7Y7LYA1</accession>
<organism evidence="1 2">
    <name type="scientific">Arthrobacter wenxiniae</name>
    <dbReference type="NCBI Taxonomy" id="2713570"/>
    <lineage>
        <taxon>Bacteria</taxon>
        <taxon>Bacillati</taxon>
        <taxon>Actinomycetota</taxon>
        <taxon>Actinomycetes</taxon>
        <taxon>Micrococcales</taxon>
        <taxon>Micrococcaceae</taxon>
        <taxon>Arthrobacter</taxon>
    </lineage>
</organism>
<protein>
    <recommendedName>
        <fullName evidence="3">Acetyltransferase (GNAT) family protein</fullName>
    </recommendedName>
</protein>
<proteinExistence type="predicted"/>
<dbReference type="RefSeq" id="WP_176633059.1">
    <property type="nucleotide sequence ID" value="NZ_JAAMFM010000001.1"/>
</dbReference>
<evidence type="ECO:0000313" key="2">
    <source>
        <dbReference type="Proteomes" id="UP000543556"/>
    </source>
</evidence>
<dbReference type="Gene3D" id="3.40.630.30">
    <property type="match status" value="1"/>
</dbReference>